<organism evidence="1 2">
    <name type="scientific">Araneus ventricosus</name>
    <name type="common">Orbweaver spider</name>
    <name type="synonym">Epeira ventricosa</name>
    <dbReference type="NCBI Taxonomy" id="182803"/>
    <lineage>
        <taxon>Eukaryota</taxon>
        <taxon>Metazoa</taxon>
        <taxon>Ecdysozoa</taxon>
        <taxon>Arthropoda</taxon>
        <taxon>Chelicerata</taxon>
        <taxon>Arachnida</taxon>
        <taxon>Araneae</taxon>
        <taxon>Araneomorphae</taxon>
        <taxon>Entelegynae</taxon>
        <taxon>Araneoidea</taxon>
        <taxon>Araneidae</taxon>
        <taxon>Araneus</taxon>
    </lineage>
</organism>
<reference evidence="1 2" key="1">
    <citation type="journal article" date="2019" name="Sci. Rep.">
        <title>Orb-weaving spider Araneus ventricosus genome elucidates the spidroin gene catalogue.</title>
        <authorList>
            <person name="Kono N."/>
            <person name="Nakamura H."/>
            <person name="Ohtoshi R."/>
            <person name="Moran D.A.P."/>
            <person name="Shinohara A."/>
            <person name="Yoshida Y."/>
            <person name="Fujiwara M."/>
            <person name="Mori M."/>
            <person name="Tomita M."/>
            <person name="Arakawa K."/>
        </authorList>
    </citation>
    <scope>NUCLEOTIDE SEQUENCE [LARGE SCALE GENOMIC DNA]</scope>
</reference>
<protein>
    <submittedName>
        <fullName evidence="1">Uncharacterized protein</fullName>
    </submittedName>
</protein>
<proteinExistence type="predicted"/>
<accession>A0A4Y2FR31</accession>
<sequence>MVPTWFHDHTSGTACFCLSNSRTMNLLQKSFESEERVYFNGSEIRFRNRTNATNGQFRGKASYISEDNAKKVKISLSNKARHNLPLSAKNVQPPKHLLWFSTYHSFWPSFFYGEGNLVQERFSPSVAPFLIGCRFLPLQSSRFSNHSMR</sequence>
<dbReference type="Proteomes" id="UP000499080">
    <property type="component" value="Unassembled WGS sequence"/>
</dbReference>
<dbReference type="AlphaFoldDB" id="A0A4Y2FR31"/>
<keyword evidence="2" id="KW-1185">Reference proteome</keyword>
<evidence type="ECO:0000313" key="1">
    <source>
        <dbReference type="EMBL" id="GBM42094.1"/>
    </source>
</evidence>
<dbReference type="EMBL" id="BGPR01000986">
    <property type="protein sequence ID" value="GBM42094.1"/>
    <property type="molecule type" value="Genomic_DNA"/>
</dbReference>
<name>A0A4Y2FR31_ARAVE</name>
<comment type="caution">
    <text evidence="1">The sequence shown here is derived from an EMBL/GenBank/DDBJ whole genome shotgun (WGS) entry which is preliminary data.</text>
</comment>
<evidence type="ECO:0000313" key="2">
    <source>
        <dbReference type="Proteomes" id="UP000499080"/>
    </source>
</evidence>
<gene>
    <name evidence="1" type="ORF">AVEN_260261_1</name>
</gene>